<dbReference type="Gene3D" id="1.10.357.10">
    <property type="entry name" value="Tetracycline Repressor, domain 2"/>
    <property type="match status" value="1"/>
</dbReference>
<dbReference type="EMBL" id="JANF02000004">
    <property type="protein sequence ID" value="KER38130.1"/>
    <property type="molecule type" value="Genomic_DNA"/>
</dbReference>
<feature type="region of interest" description="Disordered" evidence="3">
    <location>
        <begin position="1"/>
        <end position="23"/>
    </location>
</feature>
<gene>
    <name evidence="5" type="ORF">AL00_02030</name>
</gene>
<feature type="DNA-binding region" description="H-T-H motif" evidence="2">
    <location>
        <begin position="51"/>
        <end position="70"/>
    </location>
</feature>
<evidence type="ECO:0000256" key="3">
    <source>
        <dbReference type="SAM" id="MobiDB-lite"/>
    </source>
</evidence>
<dbReference type="PROSITE" id="PS50977">
    <property type="entry name" value="HTH_TETR_2"/>
    <property type="match status" value="1"/>
</dbReference>
<dbReference type="PANTHER" id="PTHR30055">
    <property type="entry name" value="HTH-TYPE TRANSCRIPTIONAL REGULATOR RUTR"/>
    <property type="match status" value="1"/>
</dbReference>
<keyword evidence="1 2" id="KW-0238">DNA-binding</keyword>
<dbReference type="AlphaFoldDB" id="A0A8E0WVV4"/>
<dbReference type="InterPro" id="IPR050109">
    <property type="entry name" value="HTH-type_TetR-like_transc_reg"/>
</dbReference>
<dbReference type="Pfam" id="PF00440">
    <property type="entry name" value="TetR_N"/>
    <property type="match status" value="1"/>
</dbReference>
<feature type="compositionally biased region" description="Basic and acidic residues" evidence="3">
    <location>
        <begin position="13"/>
        <end position="23"/>
    </location>
</feature>
<name>A0A8E0WVV4_9SPHN</name>
<dbReference type="Proteomes" id="UP000028135">
    <property type="component" value="Unassembled WGS sequence"/>
</dbReference>
<protein>
    <recommendedName>
        <fullName evidence="4">HTH tetR-type domain-containing protein</fullName>
    </recommendedName>
</protein>
<reference evidence="5 6" key="1">
    <citation type="submission" date="2014-05" db="EMBL/GenBank/DDBJ databases">
        <title>Genome Announcement of Sphingobium lucknowense F2.</title>
        <authorList>
            <person name="Lal R."/>
            <person name="Negi V."/>
            <person name="Lata P."/>
            <person name="Sangwan N."/>
            <person name="Gupta S.K."/>
            <person name="Rao D.L.N."/>
            <person name="Das S."/>
        </authorList>
    </citation>
    <scope>NUCLEOTIDE SEQUENCE [LARGE SCALE GENOMIC DNA]</scope>
    <source>
        <strain evidence="5 6">F2</strain>
    </source>
</reference>
<dbReference type="InterPro" id="IPR001647">
    <property type="entry name" value="HTH_TetR"/>
</dbReference>
<feature type="domain" description="HTH tetR-type" evidence="4">
    <location>
        <begin position="28"/>
        <end position="88"/>
    </location>
</feature>
<dbReference type="GO" id="GO:0000976">
    <property type="term" value="F:transcription cis-regulatory region binding"/>
    <property type="evidence" value="ECO:0007669"/>
    <property type="project" value="TreeGrafter"/>
</dbReference>
<organism evidence="5 6">
    <name type="scientific">Sphingobium indicum F2</name>
    <dbReference type="NCBI Taxonomy" id="1450518"/>
    <lineage>
        <taxon>Bacteria</taxon>
        <taxon>Pseudomonadati</taxon>
        <taxon>Pseudomonadota</taxon>
        <taxon>Alphaproteobacteria</taxon>
        <taxon>Sphingomonadales</taxon>
        <taxon>Sphingomonadaceae</taxon>
        <taxon>Sphingobium</taxon>
    </lineage>
</organism>
<evidence type="ECO:0000313" key="6">
    <source>
        <dbReference type="Proteomes" id="UP000028135"/>
    </source>
</evidence>
<dbReference type="InterPro" id="IPR009057">
    <property type="entry name" value="Homeodomain-like_sf"/>
</dbReference>
<evidence type="ECO:0000313" key="5">
    <source>
        <dbReference type="EMBL" id="KER38130.1"/>
    </source>
</evidence>
<comment type="caution">
    <text evidence="5">The sequence shown here is derived from an EMBL/GenBank/DDBJ whole genome shotgun (WGS) entry which is preliminary data.</text>
</comment>
<dbReference type="PANTHER" id="PTHR30055:SF146">
    <property type="entry name" value="HTH-TYPE TRANSCRIPTIONAL DUAL REGULATOR CECR"/>
    <property type="match status" value="1"/>
</dbReference>
<accession>A0A8E0WVV4</accession>
<proteinExistence type="predicted"/>
<dbReference type="GO" id="GO:0003700">
    <property type="term" value="F:DNA-binding transcription factor activity"/>
    <property type="evidence" value="ECO:0007669"/>
    <property type="project" value="TreeGrafter"/>
</dbReference>
<evidence type="ECO:0000259" key="4">
    <source>
        <dbReference type="PROSITE" id="PS50977"/>
    </source>
</evidence>
<dbReference type="SUPFAM" id="SSF46689">
    <property type="entry name" value="Homeodomain-like"/>
    <property type="match status" value="1"/>
</dbReference>
<evidence type="ECO:0000256" key="2">
    <source>
        <dbReference type="PROSITE-ProRule" id="PRU00335"/>
    </source>
</evidence>
<sequence>MKVSSSGKTRRLPPRDPKGGRPTREMAERLAAHILETALDQFIVHGVDGANMDDIAAAANVSKRTLYARYGSKNGLLVAAAEYGTAKHLRSVVAGIQTGSIRDRILWVARRILDIAVSPKVVGLETLINWVVSRKLGGTGPDRAIGSNASINLIQCLLEEADLADEKEDAPFLAAFLYDALVTVPRTRILVRRDLENAPKAKSAYLEQTMDLIARAVPLLSR</sequence>
<dbReference type="PRINTS" id="PR00455">
    <property type="entry name" value="HTHTETR"/>
</dbReference>
<evidence type="ECO:0000256" key="1">
    <source>
        <dbReference type="ARBA" id="ARBA00023125"/>
    </source>
</evidence>